<dbReference type="SUPFAM" id="SSF57756">
    <property type="entry name" value="Retrovirus zinc finger-like domains"/>
    <property type="match status" value="1"/>
</dbReference>
<keyword evidence="4" id="KW-0723">Serine/threonine-protein kinase</keyword>
<protein>
    <submittedName>
        <fullName evidence="4">Serine/threonine protein kinase SRPK1</fullName>
    </submittedName>
</protein>
<dbReference type="PANTHER" id="PTHR34676">
    <property type="entry name" value="DUF4219 DOMAIN-CONTAINING PROTEIN-RELATED"/>
    <property type="match status" value="1"/>
</dbReference>
<evidence type="ECO:0000313" key="4">
    <source>
        <dbReference type="EMBL" id="PNY05238.1"/>
    </source>
</evidence>
<evidence type="ECO:0000256" key="1">
    <source>
        <dbReference type="PROSITE-ProRule" id="PRU00047"/>
    </source>
</evidence>
<dbReference type="InterPro" id="IPR001878">
    <property type="entry name" value="Znf_CCHC"/>
</dbReference>
<dbReference type="GO" id="GO:0004674">
    <property type="term" value="F:protein serine/threonine kinase activity"/>
    <property type="evidence" value="ECO:0007669"/>
    <property type="project" value="UniProtKB-KW"/>
</dbReference>
<evidence type="ECO:0000256" key="2">
    <source>
        <dbReference type="SAM" id="MobiDB-lite"/>
    </source>
</evidence>
<gene>
    <name evidence="4" type="ORF">L195_g001681</name>
</gene>
<dbReference type="STRING" id="57577.A0A2K3NQD6"/>
<dbReference type="AlphaFoldDB" id="A0A2K3NQD6"/>
<dbReference type="InterPro" id="IPR036875">
    <property type="entry name" value="Znf_CCHC_sf"/>
</dbReference>
<accession>A0A2K3NQD6</accession>
<dbReference type="SMART" id="SM00343">
    <property type="entry name" value="ZnF_C2HC"/>
    <property type="match status" value="1"/>
</dbReference>
<dbReference type="GO" id="GO:0003676">
    <property type="term" value="F:nucleic acid binding"/>
    <property type="evidence" value="ECO:0007669"/>
    <property type="project" value="InterPro"/>
</dbReference>
<dbReference type="EMBL" id="ASHM01000698">
    <property type="protein sequence ID" value="PNY05238.1"/>
    <property type="molecule type" value="Genomic_DNA"/>
</dbReference>
<dbReference type="ExpressionAtlas" id="A0A2K3NQD6">
    <property type="expression patterns" value="baseline"/>
</dbReference>
<dbReference type="Gene3D" id="4.10.60.10">
    <property type="entry name" value="Zinc finger, CCHC-type"/>
    <property type="match status" value="1"/>
</dbReference>
<feature type="domain" description="CCHC-type" evidence="3">
    <location>
        <begin position="311"/>
        <end position="326"/>
    </location>
</feature>
<dbReference type="Pfam" id="PF00098">
    <property type="entry name" value="zf-CCHC"/>
    <property type="match status" value="1"/>
</dbReference>
<evidence type="ECO:0000313" key="5">
    <source>
        <dbReference type="Proteomes" id="UP000236291"/>
    </source>
</evidence>
<reference evidence="4 5" key="2">
    <citation type="journal article" date="2017" name="Front. Plant Sci.">
        <title>Gene Classification and Mining of Molecular Markers Useful in Red Clover (Trifolium pratense) Breeding.</title>
        <authorList>
            <person name="Istvanek J."/>
            <person name="Dluhosova J."/>
            <person name="Dluhos P."/>
            <person name="Patkova L."/>
            <person name="Nedelnik J."/>
            <person name="Repkova J."/>
        </authorList>
    </citation>
    <scope>NUCLEOTIDE SEQUENCE [LARGE SCALE GENOMIC DNA]</scope>
    <source>
        <strain evidence="5">cv. Tatra</strain>
        <tissue evidence="4">Young leaves</tissue>
    </source>
</reference>
<keyword evidence="1" id="KW-0479">Metal-binding</keyword>
<sequence>MSSVEPSTNQMPFNYDNINPTHSEYSGRKTPIFNGDAANFEWWKDRIYSHITGIDDELWDIVEEGVNFKNLNETGRLSIADKKLLTPTEKKAYIKHHKVKDIIVGAIKHEEYVRIGDKTSAKSIYDSLCSTYDGNEQVQETKASLLIKQYELFTMEKDEDIETMFTRFQTLVAGLKVLKKSYTTYDHVQKILRCLPLVWRPKVTAIEEARDLEMMSLEILISNLRSHEMVLNADSEIKNKSKSVALKSTKTSSKALKANPIEVEEKSSADGQEDEDLALFTKFRQWARSNRKNYRGSASRNSGKKEDQKNCFHCKKPGHFIADCPEMSSKDKSKRNSSKKEYYKNKLKKSLMATFEDLSSESESEEEEANLAFMASADSDIDSDDEPETDSEQKEEVLSKLSRTQLIKALDKTIEKYLNVSDKLETLQSKYDTLSDRESHYQDLYKEALNKITELEKGCPVCYKSNDEHENALQQFVNLNINKSKVASMIYNVCKHDKNGLGYEYGQIYSKPSNAVCITKESPHIYSLFVPESEETKILNASEVENILLKSKAVESEDLRLSNSQKMRSSKLKTIISKGQSSSDIELIEIEDLDYYSESEIYNIENLNTPVLKISESKSLKPS</sequence>
<dbReference type="GO" id="GO:0008270">
    <property type="term" value="F:zinc ion binding"/>
    <property type="evidence" value="ECO:0007669"/>
    <property type="project" value="UniProtKB-KW"/>
</dbReference>
<dbReference type="PANTHER" id="PTHR34676:SF27">
    <property type="entry name" value="ASPARTYL-TRNA SYNTHETASE"/>
    <property type="match status" value="1"/>
</dbReference>
<dbReference type="Pfam" id="PF14223">
    <property type="entry name" value="Retrotran_gag_2"/>
    <property type="match status" value="1"/>
</dbReference>
<evidence type="ECO:0000259" key="3">
    <source>
        <dbReference type="PROSITE" id="PS50158"/>
    </source>
</evidence>
<name>A0A2K3NQD6_TRIPR</name>
<keyword evidence="4" id="KW-0418">Kinase</keyword>
<comment type="caution">
    <text evidence="4">The sequence shown here is derived from an EMBL/GenBank/DDBJ whole genome shotgun (WGS) entry which is preliminary data.</text>
</comment>
<reference evidence="4 5" key="1">
    <citation type="journal article" date="2014" name="Am. J. Bot.">
        <title>Genome assembly and annotation for red clover (Trifolium pratense; Fabaceae).</title>
        <authorList>
            <person name="Istvanek J."/>
            <person name="Jaros M."/>
            <person name="Krenek A."/>
            <person name="Repkova J."/>
        </authorList>
    </citation>
    <scope>NUCLEOTIDE SEQUENCE [LARGE SCALE GENOMIC DNA]</scope>
    <source>
        <strain evidence="5">cv. Tatra</strain>
        <tissue evidence="4">Young leaves</tissue>
    </source>
</reference>
<keyword evidence="4" id="KW-0808">Transferase</keyword>
<organism evidence="4 5">
    <name type="scientific">Trifolium pratense</name>
    <name type="common">Red clover</name>
    <dbReference type="NCBI Taxonomy" id="57577"/>
    <lineage>
        <taxon>Eukaryota</taxon>
        <taxon>Viridiplantae</taxon>
        <taxon>Streptophyta</taxon>
        <taxon>Embryophyta</taxon>
        <taxon>Tracheophyta</taxon>
        <taxon>Spermatophyta</taxon>
        <taxon>Magnoliopsida</taxon>
        <taxon>eudicotyledons</taxon>
        <taxon>Gunneridae</taxon>
        <taxon>Pentapetalae</taxon>
        <taxon>rosids</taxon>
        <taxon>fabids</taxon>
        <taxon>Fabales</taxon>
        <taxon>Fabaceae</taxon>
        <taxon>Papilionoideae</taxon>
        <taxon>50 kb inversion clade</taxon>
        <taxon>NPAAA clade</taxon>
        <taxon>Hologalegina</taxon>
        <taxon>IRL clade</taxon>
        <taxon>Trifolieae</taxon>
        <taxon>Trifolium</taxon>
    </lineage>
</organism>
<keyword evidence="1" id="KW-0862">Zinc</keyword>
<dbReference type="Proteomes" id="UP000236291">
    <property type="component" value="Unassembled WGS sequence"/>
</dbReference>
<dbReference type="PROSITE" id="PS50158">
    <property type="entry name" value="ZF_CCHC"/>
    <property type="match status" value="1"/>
</dbReference>
<proteinExistence type="predicted"/>
<feature type="region of interest" description="Disordered" evidence="2">
    <location>
        <begin position="377"/>
        <end position="397"/>
    </location>
</feature>
<feature type="compositionally biased region" description="Acidic residues" evidence="2">
    <location>
        <begin position="379"/>
        <end position="390"/>
    </location>
</feature>
<keyword evidence="1" id="KW-0863">Zinc-finger</keyword>
<feature type="region of interest" description="Disordered" evidence="2">
    <location>
        <begin position="291"/>
        <end position="310"/>
    </location>
</feature>